<dbReference type="EMBL" id="BOMW01000023">
    <property type="protein sequence ID" value="GIF05008.1"/>
    <property type="molecule type" value="Genomic_DNA"/>
</dbReference>
<organism evidence="1 2">
    <name type="scientific">Actinoplanes siamensis</name>
    <dbReference type="NCBI Taxonomy" id="1223317"/>
    <lineage>
        <taxon>Bacteria</taxon>
        <taxon>Bacillati</taxon>
        <taxon>Actinomycetota</taxon>
        <taxon>Actinomycetes</taxon>
        <taxon>Micromonosporales</taxon>
        <taxon>Micromonosporaceae</taxon>
        <taxon>Actinoplanes</taxon>
    </lineage>
</organism>
<protein>
    <submittedName>
        <fullName evidence="1">Uncharacterized protein</fullName>
    </submittedName>
</protein>
<evidence type="ECO:0000313" key="1">
    <source>
        <dbReference type="EMBL" id="GIF05008.1"/>
    </source>
</evidence>
<dbReference type="Proteomes" id="UP000629619">
    <property type="component" value="Unassembled WGS sequence"/>
</dbReference>
<evidence type="ECO:0000313" key="2">
    <source>
        <dbReference type="Proteomes" id="UP000629619"/>
    </source>
</evidence>
<reference evidence="1" key="1">
    <citation type="submission" date="2021-01" db="EMBL/GenBank/DDBJ databases">
        <title>Whole genome shotgun sequence of Actinoplanes siamensis NBRC 109076.</title>
        <authorList>
            <person name="Komaki H."/>
            <person name="Tamura T."/>
        </authorList>
    </citation>
    <scope>NUCLEOTIDE SEQUENCE</scope>
    <source>
        <strain evidence="1">NBRC 109076</strain>
    </source>
</reference>
<proteinExistence type="predicted"/>
<comment type="caution">
    <text evidence="1">The sequence shown here is derived from an EMBL/GenBank/DDBJ whole genome shotgun (WGS) entry which is preliminary data.</text>
</comment>
<name>A0A919N5V9_9ACTN</name>
<dbReference type="AlphaFoldDB" id="A0A919N5V9"/>
<sequence length="57" mass="6194">MATSVAWASEETGTEVRKVPRTYRQPRSLTAAEAACLLISMEDIIRPAFGLMPASLV</sequence>
<gene>
    <name evidence="1" type="ORF">Asi03nite_25460</name>
</gene>
<accession>A0A919N5V9</accession>
<keyword evidence="2" id="KW-1185">Reference proteome</keyword>